<dbReference type="Gene3D" id="2.60.40.1090">
    <property type="entry name" value="Fimbrial-type adhesion domain"/>
    <property type="match status" value="1"/>
</dbReference>
<dbReference type="PANTHER" id="PTHR33420">
    <property type="entry name" value="FIMBRIAL SUBUNIT ELFA-RELATED"/>
    <property type="match status" value="1"/>
</dbReference>
<dbReference type="InterPro" id="IPR008966">
    <property type="entry name" value="Adhesion_dom_sf"/>
</dbReference>
<dbReference type="PANTHER" id="PTHR33420:SF3">
    <property type="entry name" value="FIMBRIAL SUBUNIT ELFA"/>
    <property type="match status" value="1"/>
</dbReference>
<feature type="domain" description="Fimbrial-type adhesion" evidence="2">
    <location>
        <begin position="2"/>
        <end position="89"/>
    </location>
</feature>
<keyword evidence="4" id="KW-1185">Reference proteome</keyword>
<keyword evidence="1" id="KW-0732">Signal</keyword>
<accession>A0ABQ1MRB1</accession>
<gene>
    <name evidence="3" type="ORF">GCM10011400_35450</name>
</gene>
<dbReference type="Proteomes" id="UP000602004">
    <property type="component" value="Unassembled WGS sequence"/>
</dbReference>
<comment type="caution">
    <text evidence="3">The sequence shown here is derived from an EMBL/GenBank/DDBJ whole genome shotgun (WGS) entry which is preliminary data.</text>
</comment>
<dbReference type="SUPFAM" id="SSF49401">
    <property type="entry name" value="Bacterial adhesins"/>
    <property type="match status" value="1"/>
</dbReference>
<proteinExistence type="predicted"/>
<sequence>MKVAVTFSSASGNSGIPSVIASNGTAKGVGVQLLNASRTPISLDTALQLSSGTTGNMSFPFYGQYYRLGGSEVAAGTVNASAIFTMSYQ</sequence>
<dbReference type="InterPro" id="IPR050263">
    <property type="entry name" value="Bact_Fimbrial_Adh_Pro"/>
</dbReference>
<name>A0ABQ1MRB1_9BURK</name>
<evidence type="ECO:0000259" key="2">
    <source>
        <dbReference type="Pfam" id="PF00419"/>
    </source>
</evidence>
<reference evidence="4" key="1">
    <citation type="journal article" date="2019" name="Int. J. Syst. Evol. Microbiol.">
        <title>The Global Catalogue of Microorganisms (GCM) 10K type strain sequencing project: providing services to taxonomists for standard genome sequencing and annotation.</title>
        <authorList>
            <consortium name="The Broad Institute Genomics Platform"/>
            <consortium name="The Broad Institute Genome Sequencing Center for Infectious Disease"/>
            <person name="Wu L."/>
            <person name="Ma J."/>
        </authorList>
    </citation>
    <scope>NUCLEOTIDE SEQUENCE [LARGE SCALE GENOMIC DNA]</scope>
    <source>
        <strain evidence="4">CGMCC 1.15103</strain>
    </source>
</reference>
<dbReference type="EMBL" id="BMHL01000005">
    <property type="protein sequence ID" value="GGC45228.1"/>
    <property type="molecule type" value="Genomic_DNA"/>
</dbReference>
<dbReference type="Pfam" id="PF00419">
    <property type="entry name" value="Fimbrial"/>
    <property type="match status" value="1"/>
</dbReference>
<organism evidence="3 4">
    <name type="scientific">Paraburkholderia caffeinilytica</name>
    <dbReference type="NCBI Taxonomy" id="1761016"/>
    <lineage>
        <taxon>Bacteria</taxon>
        <taxon>Pseudomonadati</taxon>
        <taxon>Pseudomonadota</taxon>
        <taxon>Betaproteobacteria</taxon>
        <taxon>Burkholderiales</taxon>
        <taxon>Burkholderiaceae</taxon>
        <taxon>Paraburkholderia</taxon>
    </lineage>
</organism>
<evidence type="ECO:0000313" key="4">
    <source>
        <dbReference type="Proteomes" id="UP000602004"/>
    </source>
</evidence>
<evidence type="ECO:0000313" key="3">
    <source>
        <dbReference type="EMBL" id="GGC45228.1"/>
    </source>
</evidence>
<dbReference type="InterPro" id="IPR000259">
    <property type="entry name" value="Adhesion_dom_fimbrial"/>
</dbReference>
<evidence type="ECO:0000256" key="1">
    <source>
        <dbReference type="ARBA" id="ARBA00022729"/>
    </source>
</evidence>
<protein>
    <recommendedName>
        <fullName evidence="2">Fimbrial-type adhesion domain-containing protein</fullName>
    </recommendedName>
</protein>
<dbReference type="InterPro" id="IPR036937">
    <property type="entry name" value="Adhesion_dom_fimbrial_sf"/>
</dbReference>